<evidence type="ECO:0000313" key="2">
    <source>
        <dbReference type="Proteomes" id="UP000092527"/>
    </source>
</evidence>
<organism evidence="1 2">
    <name type="scientific">Gallibacterium salpingitidis</name>
    <dbReference type="NCBI Taxonomy" id="505341"/>
    <lineage>
        <taxon>Bacteria</taxon>
        <taxon>Pseudomonadati</taxon>
        <taxon>Pseudomonadota</taxon>
        <taxon>Gammaproteobacteria</taxon>
        <taxon>Pasteurellales</taxon>
        <taxon>Pasteurellaceae</taxon>
        <taxon>Gallibacterium</taxon>
    </lineage>
</organism>
<dbReference type="RefSeq" id="WP_066113331.1">
    <property type="nucleotide sequence ID" value="NZ_JTJT01000050.1"/>
</dbReference>
<protein>
    <submittedName>
        <fullName evidence="1">Uncharacterized protein</fullName>
    </submittedName>
</protein>
<accession>A0AB36E0R5</accession>
<dbReference type="AlphaFoldDB" id="A0AB36E0R5"/>
<name>A0AB36E0R5_9PAST</name>
<evidence type="ECO:0000313" key="1">
    <source>
        <dbReference type="EMBL" id="OBX08646.1"/>
    </source>
</evidence>
<dbReference type="EMBL" id="JTJU01000054">
    <property type="protein sequence ID" value="OBX08646.1"/>
    <property type="molecule type" value="Genomic_DNA"/>
</dbReference>
<dbReference type="Proteomes" id="UP000092527">
    <property type="component" value="Unassembled WGS sequence"/>
</dbReference>
<comment type="caution">
    <text evidence="1">The sequence shown here is derived from an EMBL/GenBank/DDBJ whole genome shotgun (WGS) entry which is preliminary data.</text>
</comment>
<gene>
    <name evidence="1" type="ORF">QV09_09515</name>
</gene>
<proteinExistence type="predicted"/>
<reference evidence="1 2" key="1">
    <citation type="submission" date="2014-11" db="EMBL/GenBank/DDBJ databases">
        <title>Pan-genome of Gallibacterium spp.</title>
        <authorList>
            <person name="Kudirkiene E."/>
            <person name="Bojesen A.M."/>
        </authorList>
    </citation>
    <scope>NUCLEOTIDE SEQUENCE [LARGE SCALE GENOMIC DNA]</scope>
    <source>
        <strain evidence="1 2">18469/18</strain>
    </source>
</reference>
<sequence length="141" mass="16565">MNINYVLKNILGEKLGSSKILEFITELNSKFSIKDIDNNVYITFPEKGIELLFQEKKLVNIFFYIKNNFKYKIFEGMEDIYNIRSFLDNRTCEIINKGGGIDSSFGYIFPWILIKLEDNIYANVQYDNNCVKLISIQNYVI</sequence>